<dbReference type="Proteomes" id="UP000197468">
    <property type="component" value="Unassembled WGS sequence"/>
</dbReference>
<evidence type="ECO:0000313" key="3">
    <source>
        <dbReference type="EMBL" id="OWQ83768.1"/>
    </source>
</evidence>
<feature type="region of interest" description="Disordered" evidence="1">
    <location>
        <begin position="131"/>
        <end position="161"/>
    </location>
</feature>
<evidence type="ECO:0000256" key="1">
    <source>
        <dbReference type="SAM" id="MobiDB-lite"/>
    </source>
</evidence>
<gene>
    <name evidence="3" type="ORF">CDN99_25170</name>
</gene>
<feature type="signal peptide" evidence="2">
    <location>
        <begin position="1"/>
        <end position="18"/>
    </location>
</feature>
<feature type="chain" id="PRO_5013281194" description="Cobalt transporter" evidence="2">
    <location>
        <begin position="19"/>
        <end position="161"/>
    </location>
</feature>
<comment type="caution">
    <text evidence="3">The sequence shown here is derived from an EMBL/GenBank/DDBJ whole genome shotgun (WGS) entry which is preliminary data.</text>
</comment>
<keyword evidence="4" id="KW-1185">Reference proteome</keyword>
<dbReference type="AlphaFoldDB" id="A0A246IU59"/>
<proteinExistence type="predicted"/>
<protein>
    <recommendedName>
        <fullName evidence="5">Cobalt transporter</fullName>
    </recommendedName>
</protein>
<dbReference type="EMBL" id="NIOF01000019">
    <property type="protein sequence ID" value="OWQ83768.1"/>
    <property type="molecule type" value="Genomic_DNA"/>
</dbReference>
<accession>A0A246IU59</accession>
<organism evidence="3 4">
    <name type="scientific">Roseateles aquatilis</name>
    <dbReference type="NCBI Taxonomy" id="431061"/>
    <lineage>
        <taxon>Bacteria</taxon>
        <taxon>Pseudomonadati</taxon>
        <taxon>Pseudomonadota</taxon>
        <taxon>Betaproteobacteria</taxon>
        <taxon>Burkholderiales</taxon>
        <taxon>Sphaerotilaceae</taxon>
        <taxon>Roseateles</taxon>
    </lineage>
</organism>
<evidence type="ECO:0008006" key="5">
    <source>
        <dbReference type="Google" id="ProtNLM"/>
    </source>
</evidence>
<evidence type="ECO:0000256" key="2">
    <source>
        <dbReference type="SAM" id="SignalP"/>
    </source>
</evidence>
<feature type="region of interest" description="Disordered" evidence="1">
    <location>
        <begin position="52"/>
        <end position="74"/>
    </location>
</feature>
<keyword evidence="2" id="KW-0732">Signal</keyword>
<dbReference type="RefSeq" id="WP_088388011.1">
    <property type="nucleotide sequence ID" value="NZ_NIOF01000019.1"/>
</dbReference>
<sequence>MNSRSVIAALLLSMLLQAVSLGGHWAGNGNPADALHAVLHWSGVLHHHDHEVTESAQRDGGASLPAQAASAGGDDGTGFEAFAAEFAQVTLHPGESYHQDHSLDSRHHLSIDACVSVVGMIPALIASPDLSQSGGPPVAGPQVEPVDPFLYGPLRPPRSLA</sequence>
<name>A0A246IU59_9BURK</name>
<evidence type="ECO:0000313" key="4">
    <source>
        <dbReference type="Proteomes" id="UP000197468"/>
    </source>
</evidence>
<dbReference type="OrthoDB" id="8811923at2"/>
<reference evidence="3 4" key="1">
    <citation type="journal article" date="2008" name="Int. J. Syst. Evol. Microbiol.">
        <title>Description of Roseateles aquatilis sp. nov. and Roseateles terrae sp. nov., in the class Betaproteobacteria, and emended description of the genus Roseateles.</title>
        <authorList>
            <person name="Gomila M."/>
            <person name="Bowien B."/>
            <person name="Falsen E."/>
            <person name="Moore E.R."/>
            <person name="Lalucat J."/>
        </authorList>
    </citation>
    <scope>NUCLEOTIDE SEQUENCE [LARGE SCALE GENOMIC DNA]</scope>
    <source>
        <strain evidence="3 4">CCUG 48205</strain>
    </source>
</reference>